<dbReference type="AlphaFoldDB" id="A0A1V4IUW6"/>
<dbReference type="InterPro" id="IPR010994">
    <property type="entry name" value="RuvA_2-like"/>
</dbReference>
<dbReference type="GO" id="GO:0006310">
    <property type="term" value="P:DNA recombination"/>
    <property type="evidence" value="ECO:0007669"/>
    <property type="project" value="UniProtKB-UniRule"/>
</dbReference>
<dbReference type="Gene3D" id="2.40.50.140">
    <property type="entry name" value="Nucleic acid-binding proteins"/>
    <property type="match status" value="1"/>
</dbReference>
<dbReference type="GO" id="GO:0016787">
    <property type="term" value="F:hydrolase activity"/>
    <property type="evidence" value="ECO:0007669"/>
    <property type="project" value="UniProtKB-KW"/>
</dbReference>
<dbReference type="GO" id="GO:0006281">
    <property type="term" value="P:DNA repair"/>
    <property type="evidence" value="ECO:0007669"/>
    <property type="project" value="UniProtKB-UniRule"/>
</dbReference>
<dbReference type="Proteomes" id="UP000190080">
    <property type="component" value="Unassembled WGS sequence"/>
</dbReference>
<keyword evidence="5 6" id="KW-0234">DNA repair</keyword>
<evidence type="ECO:0000256" key="6">
    <source>
        <dbReference type="HAMAP-Rule" id="MF_00031"/>
    </source>
</evidence>
<dbReference type="STRING" id="1450648.CLORY_10820"/>
<accession>A0A1V4IUW6</accession>
<dbReference type="InterPro" id="IPR000085">
    <property type="entry name" value="RuvA"/>
</dbReference>
<keyword evidence="3 6" id="KW-0238">DNA-binding</keyword>
<evidence type="ECO:0000256" key="1">
    <source>
        <dbReference type="ARBA" id="ARBA00022490"/>
    </source>
</evidence>
<keyword evidence="1 6" id="KW-0963">Cytoplasm</keyword>
<dbReference type="RefSeq" id="WP_079422506.1">
    <property type="nucleotide sequence ID" value="NZ_MZGV01000008.1"/>
</dbReference>
<dbReference type="SUPFAM" id="SSF50249">
    <property type="entry name" value="Nucleic acid-binding proteins"/>
    <property type="match status" value="1"/>
</dbReference>
<dbReference type="InterPro" id="IPR003583">
    <property type="entry name" value="Hlx-hairpin-Hlx_DNA-bd_motif"/>
</dbReference>
<dbReference type="HAMAP" id="MF_00031">
    <property type="entry name" value="DNA_HJ_migration_RuvA"/>
    <property type="match status" value="1"/>
</dbReference>
<feature type="region of interest" description="Domain III" evidence="6">
    <location>
        <begin position="148"/>
        <end position="195"/>
    </location>
</feature>
<dbReference type="Pfam" id="PF01330">
    <property type="entry name" value="RuvA_N"/>
    <property type="match status" value="1"/>
</dbReference>
<keyword evidence="8" id="KW-0547">Nucleotide-binding</keyword>
<evidence type="ECO:0000256" key="2">
    <source>
        <dbReference type="ARBA" id="ARBA00022763"/>
    </source>
</evidence>
<dbReference type="InterPro" id="IPR011114">
    <property type="entry name" value="RuvA_C"/>
</dbReference>
<comment type="caution">
    <text evidence="8">The sequence shown here is derived from an EMBL/GenBank/DDBJ whole genome shotgun (WGS) entry which is preliminary data.</text>
</comment>
<evidence type="ECO:0000256" key="5">
    <source>
        <dbReference type="ARBA" id="ARBA00023204"/>
    </source>
</evidence>
<dbReference type="InterPro" id="IPR036267">
    <property type="entry name" value="RuvA_C_sf"/>
</dbReference>
<dbReference type="Pfam" id="PF07499">
    <property type="entry name" value="RuvA_C"/>
    <property type="match status" value="1"/>
</dbReference>
<dbReference type="GO" id="GO:0005524">
    <property type="term" value="F:ATP binding"/>
    <property type="evidence" value="ECO:0007669"/>
    <property type="project" value="InterPro"/>
</dbReference>
<dbReference type="Pfam" id="PF14520">
    <property type="entry name" value="HHH_5"/>
    <property type="match status" value="1"/>
</dbReference>
<feature type="domain" description="Helix-hairpin-helix DNA-binding motif class 1" evidence="7">
    <location>
        <begin position="108"/>
        <end position="127"/>
    </location>
</feature>
<evidence type="ECO:0000313" key="9">
    <source>
        <dbReference type="Proteomes" id="UP000190080"/>
    </source>
</evidence>
<dbReference type="Gene3D" id="1.10.8.10">
    <property type="entry name" value="DNA helicase RuvA subunit, C-terminal domain"/>
    <property type="match status" value="1"/>
</dbReference>
<dbReference type="Gene3D" id="1.10.150.20">
    <property type="entry name" value="5' to 3' exonuclease, C-terminal subdomain"/>
    <property type="match status" value="1"/>
</dbReference>
<proteinExistence type="inferred from homology"/>
<comment type="domain">
    <text evidence="6">Has three domains with a flexible linker between the domains II and III and assumes an 'L' shape. Domain III is highly mobile and contacts RuvB.</text>
</comment>
<keyword evidence="9" id="KW-1185">Reference proteome</keyword>
<dbReference type="CDD" id="cd14332">
    <property type="entry name" value="UBA_RuvA_C"/>
    <property type="match status" value="1"/>
</dbReference>
<comment type="subunit">
    <text evidence="6">Homotetramer. Forms an RuvA(8)-RuvB(12)-Holliday junction (HJ) complex. HJ DNA is sandwiched between 2 RuvA tetramers; dsDNA enters through RuvA and exits via RuvB. An RuvB hexamer assembles on each DNA strand where it exits the tetramer. Each RuvB hexamer is contacted by two RuvA subunits (via domain III) on 2 adjacent RuvB subunits; this complex drives branch migration. In the full resolvosome a probable DNA-RuvA(4)-RuvB(12)-RuvC(2) complex forms which resolves the HJ.</text>
</comment>
<evidence type="ECO:0000256" key="4">
    <source>
        <dbReference type="ARBA" id="ARBA00023172"/>
    </source>
</evidence>
<dbReference type="GO" id="GO:0048476">
    <property type="term" value="C:Holliday junction resolvase complex"/>
    <property type="evidence" value="ECO:0007669"/>
    <property type="project" value="UniProtKB-UniRule"/>
</dbReference>
<feature type="domain" description="Helix-hairpin-helix DNA-binding motif class 1" evidence="7">
    <location>
        <begin position="73"/>
        <end position="92"/>
    </location>
</feature>
<dbReference type="GO" id="GO:0009378">
    <property type="term" value="F:four-way junction helicase activity"/>
    <property type="evidence" value="ECO:0007669"/>
    <property type="project" value="InterPro"/>
</dbReference>
<dbReference type="GO" id="GO:0000400">
    <property type="term" value="F:four-way junction DNA binding"/>
    <property type="evidence" value="ECO:0007669"/>
    <property type="project" value="UniProtKB-UniRule"/>
</dbReference>
<sequence length="195" mass="21820">MYDYIKGKYAGYYKDYAIIDNCGIGYKIYVPGSSLTRLPKINDEVLLYIHQIVREDFIGLYGFISRDELELFTMLLNINGVGAKAALSMLSIMDSEKLSRAIKNSDVKMITRAPGVGPKLAQRIILELKDKLIVNDINSEDDTSVEESSSSYHEALQALQSLGYTEKECAKVLKDIALDDSLENIIKNALKHLMG</sequence>
<dbReference type="NCBIfam" id="TIGR00084">
    <property type="entry name" value="ruvA"/>
    <property type="match status" value="1"/>
</dbReference>
<comment type="caution">
    <text evidence="6">Lacks conserved residue(s) required for the propagation of feature annotation.</text>
</comment>
<reference evidence="8 9" key="1">
    <citation type="submission" date="2017-03" db="EMBL/GenBank/DDBJ databases">
        <title>Genome sequence of Clostridium oryzae DSM 28571.</title>
        <authorList>
            <person name="Poehlein A."/>
            <person name="Daniel R."/>
        </authorList>
    </citation>
    <scope>NUCLEOTIDE SEQUENCE [LARGE SCALE GENOMIC DNA]</scope>
    <source>
        <strain evidence="8 9">DSM 28571</strain>
    </source>
</reference>
<keyword evidence="4 6" id="KW-0233">DNA recombination</keyword>
<dbReference type="InterPro" id="IPR013849">
    <property type="entry name" value="DNA_helicase_Holl-junc_RuvA_I"/>
</dbReference>
<comment type="similarity">
    <text evidence="6">Belongs to the RuvA family.</text>
</comment>
<dbReference type="SUPFAM" id="SSF46929">
    <property type="entry name" value="DNA helicase RuvA subunit, C-terminal domain"/>
    <property type="match status" value="1"/>
</dbReference>
<dbReference type="SUPFAM" id="SSF47781">
    <property type="entry name" value="RuvA domain 2-like"/>
    <property type="match status" value="1"/>
</dbReference>
<evidence type="ECO:0000259" key="7">
    <source>
        <dbReference type="SMART" id="SM00278"/>
    </source>
</evidence>
<keyword evidence="8" id="KW-0067">ATP-binding</keyword>
<evidence type="ECO:0000313" key="8">
    <source>
        <dbReference type="EMBL" id="OPJ63574.1"/>
    </source>
</evidence>
<dbReference type="OrthoDB" id="5293449at2"/>
<keyword evidence="2 6" id="KW-0227">DNA damage</keyword>
<keyword evidence="8" id="KW-0347">Helicase</keyword>
<keyword evidence="8" id="KW-0378">Hydrolase</keyword>
<name>A0A1V4IUW6_9CLOT</name>
<dbReference type="EMBL" id="MZGV01000008">
    <property type="protein sequence ID" value="OPJ63574.1"/>
    <property type="molecule type" value="Genomic_DNA"/>
</dbReference>
<evidence type="ECO:0000256" key="3">
    <source>
        <dbReference type="ARBA" id="ARBA00023125"/>
    </source>
</evidence>
<comment type="function">
    <text evidence="6">The RuvA-RuvB-RuvC complex processes Holliday junction (HJ) DNA during genetic recombination and DNA repair, while the RuvA-RuvB complex plays an important role in the rescue of blocked DNA replication forks via replication fork reversal (RFR). RuvA specifically binds to HJ cruciform DNA, conferring on it an open structure. The RuvB hexamer acts as an ATP-dependent pump, pulling dsDNA into and through the RuvAB complex. HJ branch migration allows RuvC to scan DNA until it finds its consensus sequence, where it cleaves and resolves the cruciform DNA.</text>
</comment>
<feature type="region of interest" description="Domain I" evidence="6">
    <location>
        <begin position="1"/>
        <end position="64"/>
    </location>
</feature>
<dbReference type="SMART" id="SM00278">
    <property type="entry name" value="HhH1"/>
    <property type="match status" value="2"/>
</dbReference>
<dbReference type="GO" id="GO:0005737">
    <property type="term" value="C:cytoplasm"/>
    <property type="evidence" value="ECO:0007669"/>
    <property type="project" value="UniProtKB-SubCell"/>
</dbReference>
<comment type="subcellular location">
    <subcellularLocation>
        <location evidence="6">Cytoplasm</location>
    </subcellularLocation>
</comment>
<gene>
    <name evidence="6 8" type="primary">ruvA</name>
    <name evidence="8" type="ORF">CLORY_10820</name>
</gene>
<dbReference type="InterPro" id="IPR012340">
    <property type="entry name" value="NA-bd_OB-fold"/>
</dbReference>
<protein>
    <recommendedName>
        <fullName evidence="6">Holliday junction branch migration complex subunit RuvA</fullName>
    </recommendedName>
</protein>
<organism evidence="8 9">
    <name type="scientific">Clostridium oryzae</name>
    <dbReference type="NCBI Taxonomy" id="1450648"/>
    <lineage>
        <taxon>Bacteria</taxon>
        <taxon>Bacillati</taxon>
        <taxon>Bacillota</taxon>
        <taxon>Clostridia</taxon>
        <taxon>Eubacteriales</taxon>
        <taxon>Clostridiaceae</taxon>
        <taxon>Clostridium</taxon>
    </lineage>
</organism>
<dbReference type="GO" id="GO:0009379">
    <property type="term" value="C:Holliday junction helicase complex"/>
    <property type="evidence" value="ECO:0007669"/>
    <property type="project" value="InterPro"/>
</dbReference>